<feature type="transmembrane region" description="Helical" evidence="6">
    <location>
        <begin position="74"/>
        <end position="96"/>
    </location>
</feature>
<evidence type="ECO:0000313" key="9">
    <source>
        <dbReference type="Proteomes" id="UP000626844"/>
    </source>
</evidence>
<dbReference type="GO" id="GO:0000271">
    <property type="term" value="P:polysaccharide biosynthetic process"/>
    <property type="evidence" value="ECO:0007669"/>
    <property type="project" value="InterPro"/>
</dbReference>
<protein>
    <submittedName>
        <fullName evidence="8">GtrA family protein</fullName>
    </submittedName>
</protein>
<evidence type="ECO:0000256" key="1">
    <source>
        <dbReference type="ARBA" id="ARBA00004141"/>
    </source>
</evidence>
<evidence type="ECO:0000256" key="4">
    <source>
        <dbReference type="ARBA" id="ARBA00022989"/>
    </source>
</evidence>
<keyword evidence="4 6" id="KW-1133">Transmembrane helix</keyword>
<feature type="transmembrane region" description="Helical" evidence="6">
    <location>
        <begin position="108"/>
        <end position="127"/>
    </location>
</feature>
<keyword evidence="3 6" id="KW-0812">Transmembrane</keyword>
<evidence type="ECO:0000313" key="8">
    <source>
        <dbReference type="EMBL" id="MBD1381374.1"/>
    </source>
</evidence>
<dbReference type="Pfam" id="PF04138">
    <property type="entry name" value="GtrA_DPMS_TM"/>
    <property type="match status" value="1"/>
</dbReference>
<evidence type="ECO:0000256" key="6">
    <source>
        <dbReference type="SAM" id="Phobius"/>
    </source>
</evidence>
<organism evidence="8 9">
    <name type="scientific">Metabacillus arenae</name>
    <dbReference type="NCBI Taxonomy" id="2771434"/>
    <lineage>
        <taxon>Bacteria</taxon>
        <taxon>Bacillati</taxon>
        <taxon>Bacillota</taxon>
        <taxon>Bacilli</taxon>
        <taxon>Bacillales</taxon>
        <taxon>Bacillaceae</taxon>
        <taxon>Metabacillus</taxon>
    </lineage>
</organism>
<proteinExistence type="inferred from homology"/>
<dbReference type="InterPro" id="IPR051401">
    <property type="entry name" value="GtrA_CellWall_Glycosyl"/>
</dbReference>
<accession>A0A926NDB4</accession>
<feature type="transmembrane region" description="Helical" evidence="6">
    <location>
        <begin position="7"/>
        <end position="28"/>
    </location>
</feature>
<evidence type="ECO:0000256" key="3">
    <source>
        <dbReference type="ARBA" id="ARBA00022692"/>
    </source>
</evidence>
<dbReference type="PANTHER" id="PTHR38459">
    <property type="entry name" value="PROPHAGE BACTOPRENOL-LINKED GLUCOSE TRANSLOCASE HOMOLOG"/>
    <property type="match status" value="1"/>
</dbReference>
<dbReference type="AlphaFoldDB" id="A0A926NDB4"/>
<dbReference type="EMBL" id="JACXAI010000018">
    <property type="protein sequence ID" value="MBD1381374.1"/>
    <property type="molecule type" value="Genomic_DNA"/>
</dbReference>
<dbReference type="Proteomes" id="UP000626844">
    <property type="component" value="Unassembled WGS sequence"/>
</dbReference>
<evidence type="ECO:0000256" key="2">
    <source>
        <dbReference type="ARBA" id="ARBA00009399"/>
    </source>
</evidence>
<evidence type="ECO:0000259" key="7">
    <source>
        <dbReference type="Pfam" id="PF04138"/>
    </source>
</evidence>
<feature type="transmembrane region" description="Helical" evidence="6">
    <location>
        <begin position="34"/>
        <end position="53"/>
    </location>
</feature>
<reference evidence="8" key="1">
    <citation type="submission" date="2020-09" db="EMBL/GenBank/DDBJ databases">
        <title>A novel bacterium of genus Bacillus, isolated from South China Sea.</title>
        <authorList>
            <person name="Huang H."/>
            <person name="Mo K."/>
            <person name="Hu Y."/>
        </authorList>
    </citation>
    <scope>NUCLEOTIDE SEQUENCE</scope>
    <source>
        <strain evidence="8">IB182487</strain>
    </source>
</reference>
<dbReference type="PANTHER" id="PTHR38459:SF5">
    <property type="entry name" value="CELL WALL TEICHOIC ACID GLYCOSYLATION PROTEIN GTCA"/>
    <property type="match status" value="1"/>
</dbReference>
<comment type="caution">
    <text evidence="8">The sequence shown here is derived from an EMBL/GenBank/DDBJ whole genome shotgun (WGS) entry which is preliminary data.</text>
</comment>
<dbReference type="InterPro" id="IPR007267">
    <property type="entry name" value="GtrA_DPMS_TM"/>
</dbReference>
<evidence type="ECO:0000256" key="5">
    <source>
        <dbReference type="ARBA" id="ARBA00023136"/>
    </source>
</evidence>
<name>A0A926NDB4_9BACI</name>
<feature type="domain" description="GtrA/DPMS transmembrane" evidence="7">
    <location>
        <begin position="10"/>
        <end position="127"/>
    </location>
</feature>
<gene>
    <name evidence="8" type="ORF">IC621_14130</name>
</gene>
<dbReference type="RefSeq" id="WP_191158976.1">
    <property type="nucleotide sequence ID" value="NZ_JACXAI010000018.1"/>
</dbReference>
<keyword evidence="5 6" id="KW-0472">Membrane</keyword>
<keyword evidence="9" id="KW-1185">Reference proteome</keyword>
<comment type="subcellular location">
    <subcellularLocation>
        <location evidence="1">Membrane</location>
        <topology evidence="1">Multi-pass membrane protein</topology>
    </subcellularLocation>
</comment>
<comment type="similarity">
    <text evidence="2">Belongs to the GtrA family.</text>
</comment>
<sequence length="138" mass="16169">MKNNKEKVSYLVFGVLTTIVNIVCYFLLADILHVSYTLSTFYAWTISVIFAFITNKIYVFNSRKAGMKEVFLELFWFIFYRIVSLIIDLLLMIFLVELLSTNDLFAKAVSNIVVIVFNYLVSKMIIFKSKEHIKHTQE</sequence>
<dbReference type="GO" id="GO:0005886">
    <property type="term" value="C:plasma membrane"/>
    <property type="evidence" value="ECO:0007669"/>
    <property type="project" value="TreeGrafter"/>
</dbReference>